<dbReference type="AlphaFoldDB" id="A0AAN7E8J0"/>
<dbReference type="Gene3D" id="1.25.40.550">
    <property type="entry name" value="Aar2, C-terminal domain-like"/>
    <property type="match status" value="1"/>
</dbReference>
<sequence>MSKFSTSVDNSQRRICYHISIANVIKQKGIHGQELTSLNIDKTQLLESLLIKDYGGS</sequence>
<evidence type="ECO:0000313" key="1">
    <source>
        <dbReference type="EMBL" id="KAK4565201.1"/>
    </source>
</evidence>
<gene>
    <name evidence="1" type="ORF">RGQ29_007025</name>
</gene>
<name>A0AAN7E8J0_QUERU</name>
<dbReference type="EMBL" id="JAXUIC010000011">
    <property type="protein sequence ID" value="KAK4565201.1"/>
    <property type="molecule type" value="Genomic_DNA"/>
</dbReference>
<dbReference type="Proteomes" id="UP001324115">
    <property type="component" value="Unassembled WGS sequence"/>
</dbReference>
<keyword evidence="2" id="KW-1185">Reference proteome</keyword>
<comment type="caution">
    <text evidence="1">The sequence shown here is derived from an EMBL/GenBank/DDBJ whole genome shotgun (WGS) entry which is preliminary data.</text>
</comment>
<dbReference type="InterPro" id="IPR038514">
    <property type="entry name" value="AAR2_C_sf"/>
</dbReference>
<proteinExistence type="predicted"/>
<reference evidence="1 2" key="1">
    <citation type="journal article" date="2023" name="G3 (Bethesda)">
        <title>A haplotype-resolved chromosome-scale genome for Quercus rubra L. provides insights into the genetics of adaptive traits for red oak species.</title>
        <authorList>
            <person name="Kapoor B."/>
            <person name="Jenkins J."/>
            <person name="Schmutz J."/>
            <person name="Zhebentyayeva T."/>
            <person name="Kuelheim C."/>
            <person name="Coggeshall M."/>
            <person name="Heim C."/>
            <person name="Lasky J.R."/>
            <person name="Leites L."/>
            <person name="Islam-Faridi N."/>
            <person name="Romero-Severson J."/>
            <person name="DeLeo V.L."/>
            <person name="Lucas S.M."/>
            <person name="Lazic D."/>
            <person name="Gailing O."/>
            <person name="Carlson J."/>
            <person name="Staton M."/>
        </authorList>
    </citation>
    <scope>NUCLEOTIDE SEQUENCE [LARGE SCALE GENOMIC DNA]</scope>
    <source>
        <strain evidence="1">Pseudo-F2</strain>
    </source>
</reference>
<accession>A0AAN7E8J0</accession>
<organism evidence="1 2">
    <name type="scientific">Quercus rubra</name>
    <name type="common">Northern red oak</name>
    <name type="synonym">Quercus borealis</name>
    <dbReference type="NCBI Taxonomy" id="3512"/>
    <lineage>
        <taxon>Eukaryota</taxon>
        <taxon>Viridiplantae</taxon>
        <taxon>Streptophyta</taxon>
        <taxon>Embryophyta</taxon>
        <taxon>Tracheophyta</taxon>
        <taxon>Spermatophyta</taxon>
        <taxon>Magnoliopsida</taxon>
        <taxon>eudicotyledons</taxon>
        <taxon>Gunneridae</taxon>
        <taxon>Pentapetalae</taxon>
        <taxon>rosids</taxon>
        <taxon>fabids</taxon>
        <taxon>Fagales</taxon>
        <taxon>Fagaceae</taxon>
        <taxon>Quercus</taxon>
    </lineage>
</organism>
<evidence type="ECO:0000313" key="2">
    <source>
        <dbReference type="Proteomes" id="UP001324115"/>
    </source>
</evidence>
<protein>
    <submittedName>
        <fullName evidence="1">Uncharacterized protein</fullName>
    </submittedName>
</protein>